<sequence>MKATLFTVWILGMVTFIAPAARAGECVILLHGLARSATSMLLMEWRLKRAGYHVVNLDYPSKDATIEELANSAVPAALHKCRSAKKVHFVTHSMGGILLRYYMGNVSQPPARLGRSVMLAPPNKGTEVVDQMTDVPGFEFWNGIAGMQLGTGPDSLPAKLGPVRFPVGVIAGDQTMNPLLSSLIDGPNDGKVSVESTKVEGMADHIVLHVTHTFMMNNPKVYEQVEYFLKFGAFKRDP</sequence>
<proteinExistence type="predicted"/>
<dbReference type="SUPFAM" id="SSF53474">
    <property type="entry name" value="alpha/beta-Hydrolases"/>
    <property type="match status" value="1"/>
</dbReference>
<dbReference type="InterPro" id="IPR029058">
    <property type="entry name" value="AB_hydrolase_fold"/>
</dbReference>
<dbReference type="InterPro" id="IPR000073">
    <property type="entry name" value="AB_hydrolase_1"/>
</dbReference>
<dbReference type="PANTHER" id="PTHR37946">
    <property type="entry name" value="SLL1969 PROTEIN"/>
    <property type="match status" value="1"/>
</dbReference>
<reference evidence="2" key="2">
    <citation type="submission" date="2020-09" db="EMBL/GenBank/DDBJ databases">
        <authorList>
            <person name="Sun Q."/>
            <person name="Zhou Y."/>
        </authorList>
    </citation>
    <scope>NUCLEOTIDE SEQUENCE</scope>
    <source>
        <strain evidence="2">CGMCC 1.15880</strain>
    </source>
</reference>
<name>A0A916QRL8_9RHOB</name>
<dbReference type="RefSeq" id="WP_188670674.1">
    <property type="nucleotide sequence ID" value="NZ_BMKA01000001.1"/>
</dbReference>
<dbReference type="EMBL" id="BMKA01000001">
    <property type="protein sequence ID" value="GGA08485.1"/>
    <property type="molecule type" value="Genomic_DNA"/>
</dbReference>
<keyword evidence="3" id="KW-1185">Reference proteome</keyword>
<evidence type="ECO:0000313" key="3">
    <source>
        <dbReference type="Proteomes" id="UP000628017"/>
    </source>
</evidence>
<dbReference type="Proteomes" id="UP000628017">
    <property type="component" value="Unassembled WGS sequence"/>
</dbReference>
<dbReference type="Pfam" id="PF12697">
    <property type="entry name" value="Abhydrolase_6"/>
    <property type="match status" value="1"/>
</dbReference>
<comment type="caution">
    <text evidence="2">The sequence shown here is derived from an EMBL/GenBank/DDBJ whole genome shotgun (WGS) entry which is preliminary data.</text>
</comment>
<dbReference type="PANTHER" id="PTHR37946:SF1">
    <property type="entry name" value="SLL1969 PROTEIN"/>
    <property type="match status" value="1"/>
</dbReference>
<evidence type="ECO:0000259" key="1">
    <source>
        <dbReference type="Pfam" id="PF12697"/>
    </source>
</evidence>
<protein>
    <submittedName>
        <fullName evidence="2">Acetyltransferase</fullName>
    </submittedName>
</protein>
<dbReference type="Gene3D" id="3.40.50.1820">
    <property type="entry name" value="alpha/beta hydrolase"/>
    <property type="match status" value="1"/>
</dbReference>
<evidence type="ECO:0000313" key="2">
    <source>
        <dbReference type="EMBL" id="GGA08485.1"/>
    </source>
</evidence>
<dbReference type="AlphaFoldDB" id="A0A916QRL8"/>
<gene>
    <name evidence="2" type="ORF">GCM10011498_05480</name>
</gene>
<organism evidence="2 3">
    <name type="scientific">Neptunicoccus cionae</name>
    <dbReference type="NCBI Taxonomy" id="2035344"/>
    <lineage>
        <taxon>Bacteria</taxon>
        <taxon>Pseudomonadati</taxon>
        <taxon>Pseudomonadota</taxon>
        <taxon>Alphaproteobacteria</taxon>
        <taxon>Rhodobacterales</taxon>
        <taxon>Paracoccaceae</taxon>
        <taxon>Neptunicoccus</taxon>
    </lineage>
</organism>
<feature type="domain" description="AB hydrolase-1" evidence="1">
    <location>
        <begin position="27"/>
        <end position="138"/>
    </location>
</feature>
<accession>A0A916QRL8</accession>
<reference evidence="2" key="1">
    <citation type="journal article" date="2014" name="Int. J. Syst. Evol. Microbiol.">
        <title>Complete genome sequence of Corynebacterium casei LMG S-19264T (=DSM 44701T), isolated from a smear-ripened cheese.</title>
        <authorList>
            <consortium name="US DOE Joint Genome Institute (JGI-PGF)"/>
            <person name="Walter F."/>
            <person name="Albersmeier A."/>
            <person name="Kalinowski J."/>
            <person name="Ruckert C."/>
        </authorList>
    </citation>
    <scope>NUCLEOTIDE SEQUENCE</scope>
    <source>
        <strain evidence="2">CGMCC 1.15880</strain>
    </source>
</reference>